<reference evidence="3" key="1">
    <citation type="journal article" date="2019" name="Int. J. Syst. Evol. Microbiol.">
        <title>The Global Catalogue of Microorganisms (GCM) 10K type strain sequencing project: providing services to taxonomists for standard genome sequencing and annotation.</title>
        <authorList>
            <consortium name="The Broad Institute Genomics Platform"/>
            <consortium name="The Broad Institute Genome Sequencing Center for Infectious Disease"/>
            <person name="Wu L."/>
            <person name="Ma J."/>
        </authorList>
    </citation>
    <scope>NUCLEOTIDE SEQUENCE [LARGE SCALE GENOMIC DNA]</scope>
    <source>
        <strain evidence="3">WLHS5</strain>
    </source>
</reference>
<name>A0ABW2LGG8_9PSEU</name>
<keyword evidence="1" id="KW-1133">Transmembrane helix</keyword>
<dbReference type="EMBL" id="JBHTCJ010000004">
    <property type="protein sequence ID" value="MFC7341592.1"/>
    <property type="molecule type" value="Genomic_DNA"/>
</dbReference>
<feature type="transmembrane region" description="Helical" evidence="1">
    <location>
        <begin position="107"/>
        <end position="129"/>
    </location>
</feature>
<feature type="transmembrane region" description="Helical" evidence="1">
    <location>
        <begin position="149"/>
        <end position="167"/>
    </location>
</feature>
<keyword evidence="1" id="KW-0472">Membrane</keyword>
<dbReference type="Proteomes" id="UP001596504">
    <property type="component" value="Unassembled WGS sequence"/>
</dbReference>
<evidence type="ECO:0008006" key="4">
    <source>
        <dbReference type="Google" id="ProtNLM"/>
    </source>
</evidence>
<protein>
    <recommendedName>
        <fullName evidence="4">DUF2975 domain-containing protein</fullName>
    </recommendedName>
</protein>
<evidence type="ECO:0000256" key="1">
    <source>
        <dbReference type="SAM" id="Phobius"/>
    </source>
</evidence>
<evidence type="ECO:0000313" key="2">
    <source>
        <dbReference type="EMBL" id="MFC7341592.1"/>
    </source>
</evidence>
<feature type="transmembrane region" description="Helical" evidence="1">
    <location>
        <begin position="73"/>
        <end position="95"/>
    </location>
</feature>
<comment type="caution">
    <text evidence="2">The sequence shown here is derived from an EMBL/GenBank/DDBJ whole genome shotgun (WGS) entry which is preliminary data.</text>
</comment>
<dbReference type="RefSeq" id="WP_380666627.1">
    <property type="nucleotide sequence ID" value="NZ_JBHTCJ010000004.1"/>
</dbReference>
<proteinExistence type="predicted"/>
<sequence length="187" mass="20671">MTEPKVDAFGRPVQAEPERPEAPRALHVARWLWIGSVLVGAVQAFVELFDRAGLIDQLRAVQPDLDQMQLDELANSTISFTFTIKLLTLLVYVMLSRRMLEGANWSRVVLTVFGGWGVLSGVLTLALVAAVGTGPLQQVMPVSVSWTDALFGVLVAAVEVAAIAFMFRPEANRFFRDVRYRRMRPGG</sequence>
<evidence type="ECO:0000313" key="3">
    <source>
        <dbReference type="Proteomes" id="UP001596504"/>
    </source>
</evidence>
<organism evidence="2 3">
    <name type="scientific">Saccharopolyspora griseoalba</name>
    <dbReference type="NCBI Taxonomy" id="1431848"/>
    <lineage>
        <taxon>Bacteria</taxon>
        <taxon>Bacillati</taxon>
        <taxon>Actinomycetota</taxon>
        <taxon>Actinomycetes</taxon>
        <taxon>Pseudonocardiales</taxon>
        <taxon>Pseudonocardiaceae</taxon>
        <taxon>Saccharopolyspora</taxon>
    </lineage>
</organism>
<keyword evidence="1" id="KW-0812">Transmembrane</keyword>
<keyword evidence="3" id="KW-1185">Reference proteome</keyword>
<accession>A0ABW2LGG8</accession>
<gene>
    <name evidence="2" type="ORF">ACFQRI_09220</name>
</gene>